<comment type="caution">
    <text evidence="8">The sequence shown here is derived from an EMBL/GenBank/DDBJ whole genome shotgun (WGS) entry which is preliminary data.</text>
</comment>
<name>A0A939KJR4_9CLOT</name>
<reference evidence="8" key="1">
    <citation type="submission" date="2021-03" db="EMBL/GenBank/DDBJ databases">
        <title>Proteiniclasticum marinus sp. nov., isolated from tidal flat sediment.</title>
        <authorList>
            <person name="Namirimu T."/>
            <person name="Yang J.-A."/>
            <person name="Yang S.-H."/>
            <person name="Kim Y.-J."/>
            <person name="Kwon K.K."/>
        </authorList>
    </citation>
    <scope>NUCLEOTIDE SEQUENCE</scope>
    <source>
        <strain evidence="8">SCR006</strain>
    </source>
</reference>
<dbReference type="Pfam" id="PF00389">
    <property type="entry name" value="2-Hacid_dh"/>
    <property type="match status" value="1"/>
</dbReference>
<dbReference type="PANTHER" id="PTHR42789:SF1">
    <property type="entry name" value="D-ISOMER SPECIFIC 2-HYDROXYACID DEHYDROGENASE FAMILY PROTEIN (AFU_ORTHOLOGUE AFUA_6G10090)"/>
    <property type="match status" value="1"/>
</dbReference>
<proteinExistence type="inferred from homology"/>
<keyword evidence="4" id="KW-0520">NAD</keyword>
<dbReference type="InterPro" id="IPR029752">
    <property type="entry name" value="D-isomer_DH_CS1"/>
</dbReference>
<evidence type="ECO:0000256" key="3">
    <source>
        <dbReference type="ARBA" id="ARBA00023002"/>
    </source>
</evidence>
<dbReference type="InterPro" id="IPR006139">
    <property type="entry name" value="D-isomer_2_OHA_DH_cat_dom"/>
</dbReference>
<evidence type="ECO:0000256" key="1">
    <source>
        <dbReference type="ARBA" id="ARBA00005854"/>
    </source>
</evidence>
<comment type="similarity">
    <text evidence="1 5">Belongs to the D-isomer specific 2-hydroxyacid dehydrogenase family.</text>
</comment>
<evidence type="ECO:0000259" key="6">
    <source>
        <dbReference type="Pfam" id="PF00389"/>
    </source>
</evidence>
<dbReference type="FunFam" id="3.40.50.720:FF:000203">
    <property type="entry name" value="D-3-phosphoglycerate dehydrogenase (SerA)"/>
    <property type="match status" value="1"/>
</dbReference>
<feature type="domain" description="D-isomer specific 2-hydroxyacid dehydrogenase catalytic" evidence="6">
    <location>
        <begin position="7"/>
        <end position="337"/>
    </location>
</feature>
<dbReference type="InterPro" id="IPR050857">
    <property type="entry name" value="D-2-hydroxyacid_DH"/>
</dbReference>
<dbReference type="CDD" id="cd12171">
    <property type="entry name" value="2-Hacid_dh_10"/>
    <property type="match status" value="1"/>
</dbReference>
<evidence type="ECO:0000256" key="4">
    <source>
        <dbReference type="ARBA" id="ARBA00023027"/>
    </source>
</evidence>
<dbReference type="EMBL" id="JAFNJU010000007">
    <property type="protein sequence ID" value="MBO1265438.1"/>
    <property type="molecule type" value="Genomic_DNA"/>
</dbReference>
<dbReference type="GO" id="GO:0016616">
    <property type="term" value="F:oxidoreductase activity, acting on the CH-OH group of donors, NAD or NADP as acceptor"/>
    <property type="evidence" value="ECO:0007669"/>
    <property type="project" value="InterPro"/>
</dbReference>
<dbReference type="Proteomes" id="UP000664218">
    <property type="component" value="Unassembled WGS sequence"/>
</dbReference>
<dbReference type="SUPFAM" id="SSF51735">
    <property type="entry name" value="NAD(P)-binding Rossmann-fold domains"/>
    <property type="match status" value="1"/>
</dbReference>
<evidence type="ECO:0000259" key="7">
    <source>
        <dbReference type="Pfam" id="PF02826"/>
    </source>
</evidence>
<keyword evidence="2" id="KW-0028">Amino-acid biosynthesis</keyword>
<protein>
    <submittedName>
        <fullName evidence="8">2-hydroxyacid dehydrogenase</fullName>
    </submittedName>
</protein>
<dbReference type="InterPro" id="IPR036291">
    <property type="entry name" value="NAD(P)-bd_dom_sf"/>
</dbReference>
<evidence type="ECO:0000256" key="2">
    <source>
        <dbReference type="ARBA" id="ARBA00022605"/>
    </source>
</evidence>
<dbReference type="AlphaFoldDB" id="A0A939KJR4"/>
<accession>A0A939KJR4</accession>
<evidence type="ECO:0000256" key="5">
    <source>
        <dbReference type="RuleBase" id="RU003719"/>
    </source>
</evidence>
<keyword evidence="3 5" id="KW-0560">Oxidoreductase</keyword>
<gene>
    <name evidence="8" type="ORF">J3A84_10385</name>
</gene>
<dbReference type="PANTHER" id="PTHR42789">
    <property type="entry name" value="D-ISOMER SPECIFIC 2-HYDROXYACID DEHYDROGENASE FAMILY PROTEIN (AFU_ORTHOLOGUE AFUA_6G10090)"/>
    <property type="match status" value="1"/>
</dbReference>
<dbReference type="GO" id="GO:0008652">
    <property type="term" value="P:amino acid biosynthetic process"/>
    <property type="evidence" value="ECO:0007669"/>
    <property type="project" value="UniProtKB-KW"/>
</dbReference>
<organism evidence="8 9">
    <name type="scientific">Proteiniclasticum aestuarii</name>
    <dbReference type="NCBI Taxonomy" id="2817862"/>
    <lineage>
        <taxon>Bacteria</taxon>
        <taxon>Bacillati</taxon>
        <taxon>Bacillota</taxon>
        <taxon>Clostridia</taxon>
        <taxon>Eubacteriales</taxon>
        <taxon>Clostridiaceae</taxon>
        <taxon>Proteiniclasticum</taxon>
    </lineage>
</organism>
<keyword evidence="9" id="KW-1185">Reference proteome</keyword>
<dbReference type="PROSITE" id="PS00065">
    <property type="entry name" value="D_2_HYDROXYACID_DH_1"/>
    <property type="match status" value="1"/>
</dbReference>
<dbReference type="RefSeq" id="WP_207599956.1">
    <property type="nucleotide sequence ID" value="NZ_JAFNJU010000007.1"/>
</dbReference>
<feature type="domain" description="D-isomer specific 2-hydroxyacid dehydrogenase NAD-binding" evidence="7">
    <location>
        <begin position="109"/>
        <end position="311"/>
    </location>
</feature>
<sequence>MKILFTAEYDDQYLEQIKSLGDVDIKGWALGLPKLTESELIEYGKDKEIIITSYDDITKNVIDGCRNLKLVACTRATPVNVDTAYAKSKGIKVLYTPGRNSDSTAEHTIALMLSVARNIPQAHMALKNGEFTGEAPEKESAKKGLRDDVIWGMDEHSPYVVFKGMELKDKTLGIIGYGSIGRRVGEIAHAFGMNLLIYDPYVSDVDVNRLGRTKVSLDELLRKSDMVTVHLKVTEDTRNLINEEAFAKMKKSAYFINCARAAVVDEEALIEALRNKEIAGAALDVYAKEPIYKNHPFITELSNVVITPHIAGATYDILGNHTKMIIADIKRYMNNEHLIYEYR</sequence>
<dbReference type="Pfam" id="PF02826">
    <property type="entry name" value="2-Hacid_dh_C"/>
    <property type="match status" value="1"/>
</dbReference>
<dbReference type="GO" id="GO:0051287">
    <property type="term" value="F:NAD binding"/>
    <property type="evidence" value="ECO:0007669"/>
    <property type="project" value="InterPro"/>
</dbReference>
<evidence type="ECO:0000313" key="9">
    <source>
        <dbReference type="Proteomes" id="UP000664218"/>
    </source>
</evidence>
<dbReference type="InterPro" id="IPR006140">
    <property type="entry name" value="D-isomer_DH_NAD-bd"/>
</dbReference>
<dbReference type="SUPFAM" id="SSF52283">
    <property type="entry name" value="Formate/glycerate dehydrogenase catalytic domain-like"/>
    <property type="match status" value="1"/>
</dbReference>
<evidence type="ECO:0000313" key="8">
    <source>
        <dbReference type="EMBL" id="MBO1265438.1"/>
    </source>
</evidence>
<dbReference type="Gene3D" id="3.40.50.720">
    <property type="entry name" value="NAD(P)-binding Rossmann-like Domain"/>
    <property type="match status" value="2"/>
</dbReference>